<dbReference type="EMBL" id="JARKIK010000015">
    <property type="protein sequence ID" value="KAK8747446.1"/>
    <property type="molecule type" value="Genomic_DNA"/>
</dbReference>
<evidence type="ECO:0000256" key="3">
    <source>
        <dbReference type="ARBA" id="ARBA00023038"/>
    </source>
</evidence>
<organism evidence="5 6">
    <name type="scientific">Cherax quadricarinatus</name>
    <name type="common">Australian red claw crayfish</name>
    <dbReference type="NCBI Taxonomy" id="27406"/>
    <lineage>
        <taxon>Eukaryota</taxon>
        <taxon>Metazoa</taxon>
        <taxon>Ecdysozoa</taxon>
        <taxon>Arthropoda</taxon>
        <taxon>Crustacea</taxon>
        <taxon>Multicrustacea</taxon>
        <taxon>Malacostraca</taxon>
        <taxon>Eumalacostraca</taxon>
        <taxon>Eucarida</taxon>
        <taxon>Decapoda</taxon>
        <taxon>Pleocyemata</taxon>
        <taxon>Astacidea</taxon>
        <taxon>Parastacoidea</taxon>
        <taxon>Parastacidae</taxon>
        <taxon>Cherax</taxon>
    </lineage>
</organism>
<dbReference type="InterPro" id="IPR050604">
    <property type="entry name" value="PDZ-LIM_domain"/>
</dbReference>
<dbReference type="InterPro" id="IPR036034">
    <property type="entry name" value="PDZ_sf"/>
</dbReference>
<dbReference type="GO" id="GO:0030036">
    <property type="term" value="P:actin cytoskeleton organization"/>
    <property type="evidence" value="ECO:0007669"/>
    <property type="project" value="TreeGrafter"/>
</dbReference>
<sequence>MAGLIELVLERDGHDQPWGFRLQGGVDVALPLSVQRVLVGTPADGTLLKGDIITRISCTETKNITHQQAADLFNNAGNQIAVQIKRTGVHTTPAGATATTSAAPLVNGSPAHATPSVPVSSVHPLPGAAPNTSARPEPYRTLPLLQPSAKVRSDLGVGSISHLKMQEDHISGVKEPQYVPQSQALAVKAKHDELIMKQKTQQTLTTATQASNATLVNKQYNSPIALYSQENVQEAMRTQPSPAHTPSINPVNKPQKHMGLRGMPLTYDPEQSATWQIIHEEENCQLITEHGPTESKVYSI</sequence>
<dbReference type="GO" id="GO:0061061">
    <property type="term" value="P:muscle structure development"/>
    <property type="evidence" value="ECO:0007669"/>
    <property type="project" value="TreeGrafter"/>
</dbReference>
<feature type="domain" description="PDZ" evidence="4">
    <location>
        <begin position="6"/>
        <end position="88"/>
    </location>
</feature>
<dbReference type="PANTHER" id="PTHR24214:SF55">
    <property type="entry name" value="Z BAND ALTERNATIVELY SPLICED PDZ-MOTIF PROTEIN 66, ISOFORM E"/>
    <property type="match status" value="1"/>
</dbReference>
<dbReference type="GO" id="GO:0051371">
    <property type="term" value="F:muscle alpha-actinin binding"/>
    <property type="evidence" value="ECO:0007669"/>
    <property type="project" value="TreeGrafter"/>
</dbReference>
<comment type="subcellular location">
    <subcellularLocation>
        <location evidence="1">Cytoplasm</location>
    </subcellularLocation>
</comment>
<dbReference type="Gene3D" id="2.30.42.10">
    <property type="match status" value="1"/>
</dbReference>
<reference evidence="5 6" key="1">
    <citation type="journal article" date="2024" name="BMC Genomics">
        <title>Genome assembly of redclaw crayfish (Cherax quadricarinatus) provides insights into its immune adaptation and hypoxia tolerance.</title>
        <authorList>
            <person name="Liu Z."/>
            <person name="Zheng J."/>
            <person name="Li H."/>
            <person name="Fang K."/>
            <person name="Wang S."/>
            <person name="He J."/>
            <person name="Zhou D."/>
            <person name="Weng S."/>
            <person name="Chi M."/>
            <person name="Gu Z."/>
            <person name="He J."/>
            <person name="Li F."/>
            <person name="Wang M."/>
        </authorList>
    </citation>
    <scope>NUCLEOTIDE SEQUENCE [LARGE SCALE GENOMIC DNA]</scope>
    <source>
        <strain evidence="5">ZL_2023a</strain>
    </source>
</reference>
<keyword evidence="3" id="KW-0440">LIM domain</keyword>
<dbReference type="CDD" id="cd23068">
    <property type="entry name" value="PDZ_ZASP52-like"/>
    <property type="match status" value="1"/>
</dbReference>
<protein>
    <recommendedName>
        <fullName evidence="4">PDZ domain-containing protein</fullName>
    </recommendedName>
</protein>
<evidence type="ECO:0000313" key="6">
    <source>
        <dbReference type="Proteomes" id="UP001445076"/>
    </source>
</evidence>
<dbReference type="InterPro" id="IPR001478">
    <property type="entry name" value="PDZ"/>
</dbReference>
<dbReference type="GO" id="GO:0001725">
    <property type="term" value="C:stress fiber"/>
    <property type="evidence" value="ECO:0007669"/>
    <property type="project" value="TreeGrafter"/>
</dbReference>
<dbReference type="Proteomes" id="UP001445076">
    <property type="component" value="Unassembled WGS sequence"/>
</dbReference>
<keyword evidence="2" id="KW-0963">Cytoplasm</keyword>
<dbReference type="GO" id="GO:0003779">
    <property type="term" value="F:actin binding"/>
    <property type="evidence" value="ECO:0007669"/>
    <property type="project" value="TreeGrafter"/>
</dbReference>
<keyword evidence="3" id="KW-0862">Zinc</keyword>
<evidence type="ECO:0000313" key="5">
    <source>
        <dbReference type="EMBL" id="KAK8747446.1"/>
    </source>
</evidence>
<name>A0AAW0XSA7_CHEQU</name>
<dbReference type="GO" id="GO:0005912">
    <property type="term" value="C:adherens junction"/>
    <property type="evidence" value="ECO:0007669"/>
    <property type="project" value="TreeGrafter"/>
</dbReference>
<dbReference type="InterPro" id="IPR006643">
    <property type="entry name" value="Zasp-like_motif"/>
</dbReference>
<dbReference type="SMART" id="SM00228">
    <property type="entry name" value="PDZ"/>
    <property type="match status" value="1"/>
</dbReference>
<comment type="caution">
    <text evidence="5">The sequence shown here is derived from an EMBL/GenBank/DDBJ whole genome shotgun (WGS) entry which is preliminary data.</text>
</comment>
<dbReference type="Pfam" id="PF00595">
    <property type="entry name" value="PDZ"/>
    <property type="match status" value="1"/>
</dbReference>
<dbReference type="AlphaFoldDB" id="A0AAW0XSA7"/>
<proteinExistence type="predicted"/>
<evidence type="ECO:0000259" key="4">
    <source>
        <dbReference type="PROSITE" id="PS50106"/>
    </source>
</evidence>
<keyword evidence="3" id="KW-0479">Metal-binding</keyword>
<dbReference type="InterPro" id="IPR031847">
    <property type="entry name" value="PDLI1-4/Zasp-like_mid"/>
</dbReference>
<evidence type="ECO:0000256" key="1">
    <source>
        <dbReference type="ARBA" id="ARBA00004496"/>
    </source>
</evidence>
<dbReference type="PROSITE" id="PS50106">
    <property type="entry name" value="PDZ"/>
    <property type="match status" value="1"/>
</dbReference>
<dbReference type="PANTHER" id="PTHR24214">
    <property type="entry name" value="PDZ AND LIM DOMAIN PROTEIN ZASP"/>
    <property type="match status" value="1"/>
</dbReference>
<evidence type="ECO:0000256" key="2">
    <source>
        <dbReference type="ARBA" id="ARBA00022490"/>
    </source>
</evidence>
<accession>A0AAW0XSA7</accession>
<gene>
    <name evidence="5" type="ORF">OTU49_016813</name>
</gene>
<dbReference type="GO" id="GO:0031941">
    <property type="term" value="C:filamentous actin"/>
    <property type="evidence" value="ECO:0007669"/>
    <property type="project" value="TreeGrafter"/>
</dbReference>
<dbReference type="SUPFAM" id="SSF50156">
    <property type="entry name" value="PDZ domain-like"/>
    <property type="match status" value="1"/>
</dbReference>
<keyword evidence="6" id="KW-1185">Reference proteome</keyword>
<dbReference type="GO" id="GO:0030018">
    <property type="term" value="C:Z disc"/>
    <property type="evidence" value="ECO:0007669"/>
    <property type="project" value="TreeGrafter"/>
</dbReference>
<dbReference type="Pfam" id="PF15936">
    <property type="entry name" value="DUF4749"/>
    <property type="match status" value="1"/>
</dbReference>
<dbReference type="SMART" id="SM00735">
    <property type="entry name" value="ZM"/>
    <property type="match status" value="1"/>
</dbReference>